<dbReference type="EMBL" id="JACAZF010000009">
    <property type="protein sequence ID" value="KAF7295453.1"/>
    <property type="molecule type" value="Genomic_DNA"/>
</dbReference>
<gene>
    <name evidence="2" type="ORF">MIND_01085100</name>
</gene>
<keyword evidence="1" id="KW-0472">Membrane</keyword>
<dbReference type="Proteomes" id="UP000636479">
    <property type="component" value="Unassembled WGS sequence"/>
</dbReference>
<dbReference type="AlphaFoldDB" id="A0A8H6S9S0"/>
<feature type="transmembrane region" description="Helical" evidence="1">
    <location>
        <begin position="177"/>
        <end position="196"/>
    </location>
</feature>
<keyword evidence="1" id="KW-1133">Transmembrane helix</keyword>
<dbReference type="OrthoDB" id="2548253at2759"/>
<dbReference type="RefSeq" id="XP_037216816.1">
    <property type="nucleotide sequence ID" value="XM_037367422.1"/>
</dbReference>
<sequence>MDLLSVPRHQAALGWTPCKAFPLSTEPDTHHCKDILPIPVNRQECSPVVPDEEFMDIHWRIAFASWTPIKQVLGDNFVSPQIMDYRASDLMKVSQQDTAEMWNGAFGHKFHDNAHPRRRLGVQVFSGLCLAFSVALFFHFWWTGTSTAGISHSAVMFLAPGFLFSNIIDTLRDPNYSLFNVPMACVIPLLMVYRAFRVKLSWRGWRPTAIRSAADHKERTTERLDNLTSWRSRFVVFAVSVVIHHLLKDISLLETTLPSPQPGEYGTWAESKLLDYLESVPASLCLTGYIFQFSLNRRLGRYAGGHRLEVVFWVLGSASDLLYFVPPVVGEMQARMGLTVKPLLDISFRLPLLWQAATLPMLEPNDDLE</sequence>
<keyword evidence="3" id="KW-1185">Reference proteome</keyword>
<proteinExistence type="predicted"/>
<comment type="caution">
    <text evidence="2">The sequence shown here is derived from an EMBL/GenBank/DDBJ whole genome shotgun (WGS) entry which is preliminary data.</text>
</comment>
<organism evidence="2 3">
    <name type="scientific">Mycena indigotica</name>
    <dbReference type="NCBI Taxonomy" id="2126181"/>
    <lineage>
        <taxon>Eukaryota</taxon>
        <taxon>Fungi</taxon>
        <taxon>Dikarya</taxon>
        <taxon>Basidiomycota</taxon>
        <taxon>Agaricomycotina</taxon>
        <taxon>Agaricomycetes</taxon>
        <taxon>Agaricomycetidae</taxon>
        <taxon>Agaricales</taxon>
        <taxon>Marasmiineae</taxon>
        <taxon>Mycenaceae</taxon>
        <taxon>Mycena</taxon>
    </lineage>
</organism>
<feature type="transmembrane region" description="Helical" evidence="1">
    <location>
        <begin position="120"/>
        <end position="142"/>
    </location>
</feature>
<reference evidence="2" key="1">
    <citation type="submission" date="2020-05" db="EMBL/GenBank/DDBJ databases">
        <title>Mycena genomes resolve the evolution of fungal bioluminescence.</title>
        <authorList>
            <person name="Tsai I.J."/>
        </authorList>
    </citation>
    <scope>NUCLEOTIDE SEQUENCE</scope>
    <source>
        <strain evidence="2">171206Taipei</strain>
    </source>
</reference>
<accession>A0A8H6S9S0</accession>
<feature type="transmembrane region" description="Helical" evidence="1">
    <location>
        <begin position="148"/>
        <end position="165"/>
    </location>
</feature>
<keyword evidence="1" id="KW-0812">Transmembrane</keyword>
<dbReference type="GeneID" id="59349938"/>
<evidence type="ECO:0000313" key="3">
    <source>
        <dbReference type="Proteomes" id="UP000636479"/>
    </source>
</evidence>
<evidence type="ECO:0000313" key="2">
    <source>
        <dbReference type="EMBL" id="KAF7295453.1"/>
    </source>
</evidence>
<name>A0A8H6S9S0_9AGAR</name>
<protein>
    <submittedName>
        <fullName evidence="2">Uncharacterized protein</fullName>
    </submittedName>
</protein>
<evidence type="ECO:0000256" key="1">
    <source>
        <dbReference type="SAM" id="Phobius"/>
    </source>
</evidence>